<comment type="caution">
    <text evidence="1">The sequence shown here is derived from an EMBL/GenBank/DDBJ whole genome shotgun (WGS) entry which is preliminary data.</text>
</comment>
<sequence length="190" mass="22698">MTTLIQYTQLRTDSRLPAGWDYSGLVFNSTGGWVQYVFLPGGYHWSDLLWDDYLTYTRTCGGYWQILEILKSENGWPVSNNEVYIEKSDKNWMFFSPIKNQELLKASLEKTSNNNYSMFIEWYNWNIDLEILNWIQTMNRKTSLGSFEEIPMTTKWWFLFKSLWNLYSNGFVNSLAQMADTIDYIWERIN</sequence>
<proteinExistence type="predicted"/>
<reference evidence="1" key="1">
    <citation type="journal article" date="2012" name="Science">
        <title>Fermentation, hydrogen, and sulfur metabolism in multiple uncultivated bacterial phyla.</title>
        <authorList>
            <person name="Wrighton K.C."/>
            <person name="Thomas B.C."/>
            <person name="Sharon I."/>
            <person name="Miller C.S."/>
            <person name="Castelle C.J."/>
            <person name="VerBerkmoes N.C."/>
            <person name="Wilkins M.J."/>
            <person name="Hettich R.L."/>
            <person name="Lipton M.S."/>
            <person name="Williams K.H."/>
            <person name="Long P.E."/>
            <person name="Banfield J.F."/>
        </authorList>
    </citation>
    <scope>NUCLEOTIDE SEQUENCE [LARGE SCALE GENOMIC DNA]</scope>
</reference>
<dbReference type="AlphaFoldDB" id="K1ZK31"/>
<accession>K1ZK31</accession>
<evidence type="ECO:0000313" key="1">
    <source>
        <dbReference type="EMBL" id="EKD44783.1"/>
    </source>
</evidence>
<protein>
    <submittedName>
        <fullName evidence="1">Uncharacterized protein</fullName>
    </submittedName>
</protein>
<gene>
    <name evidence="1" type="ORF">ACD_71C00007G0005</name>
</gene>
<dbReference type="EMBL" id="AMFJ01028738">
    <property type="protein sequence ID" value="EKD44783.1"/>
    <property type="molecule type" value="Genomic_DNA"/>
</dbReference>
<name>K1ZK31_9BACT</name>
<organism evidence="1">
    <name type="scientific">uncultured bacterium</name>
    <name type="common">gcode 4</name>
    <dbReference type="NCBI Taxonomy" id="1234023"/>
    <lineage>
        <taxon>Bacteria</taxon>
        <taxon>environmental samples</taxon>
    </lineage>
</organism>